<evidence type="ECO:0000256" key="1">
    <source>
        <dbReference type="SAM" id="MobiDB-lite"/>
    </source>
</evidence>
<keyword evidence="4" id="KW-1185">Reference proteome</keyword>
<dbReference type="HOGENOM" id="CLU_010790_5_0_1"/>
<feature type="region of interest" description="Disordered" evidence="1">
    <location>
        <begin position="1"/>
        <end position="87"/>
    </location>
</feature>
<accession>A0A067SPW0</accession>
<dbReference type="STRING" id="685588.A0A067SPW0"/>
<gene>
    <name evidence="3" type="ORF">GALMADRAFT_160246</name>
</gene>
<dbReference type="CDD" id="cd09917">
    <property type="entry name" value="F-box_SF"/>
    <property type="match status" value="1"/>
</dbReference>
<sequence length="706" mass="80928">MAPRSAKLLAKSKIQQVTTEEADIGDFGPDAGAVTNAGENEEAEGGFSGERGNDTSRTRPATKRAKAALMSSRSKKSNPSLKQKNRQKKSLSLLLTMPLDVLFEIFGFLSPRDIVNLARTTKVFRETLMSRGALTVWKLARERFDAPEPPSDMSEPGWAVLLFGNACQNCGAKNVQNVDFMLRRRLCLKCRKNGIIVESRLKITFPSLDRSILDLIPHTDTGERAHSRESNRFFWKDDVESMIKRVASLEQTSDSLEEFKEERKKLVDSVQSAVRGYLEWAENQGRERQVDKMALIEKRREAIYCRFIELGYDKQDVTRLRFEAELSTTTRLTDRIWQRIRPRLEPSVQYHQKARLNKELAALKNSRRNIVRALYQTYRHSLVPSQWKYLPRTLDICQLEPFAQVIDAPPDVAVKSGDFTAGMEILPELLSSLSDTKRKEFRKMLLEAKTVQRSDGQHDRGPIDPGPSSSHEPPDLLDLATSVLECHQRYGIHEPSGIVGVEEILTHHCDAERRESTAMDWCEWYIDIREPTRSVKYSFQGSTTASLLVQLSGLDPATALASEMDEKDLRFTCCRCLPERDFLCRWIAEGYSWRRAISHDIRGYHHGRYHNQVKVESCKWEVVSNTIAEELRAKEKTDGKWNAVMWTCGHCSLYMSDQGCRNDIIQHLEAEHAIVEPKEPDDLFMFERFASNFKQRTTFFVPEPED</sequence>
<dbReference type="SUPFAM" id="SSF81383">
    <property type="entry name" value="F-box domain"/>
    <property type="match status" value="1"/>
</dbReference>
<organism evidence="3 4">
    <name type="scientific">Galerina marginata (strain CBS 339.88)</name>
    <dbReference type="NCBI Taxonomy" id="685588"/>
    <lineage>
        <taxon>Eukaryota</taxon>
        <taxon>Fungi</taxon>
        <taxon>Dikarya</taxon>
        <taxon>Basidiomycota</taxon>
        <taxon>Agaricomycotina</taxon>
        <taxon>Agaricomycetes</taxon>
        <taxon>Agaricomycetidae</taxon>
        <taxon>Agaricales</taxon>
        <taxon>Agaricineae</taxon>
        <taxon>Strophariaceae</taxon>
        <taxon>Galerina</taxon>
    </lineage>
</organism>
<dbReference type="Proteomes" id="UP000027222">
    <property type="component" value="Unassembled WGS sequence"/>
</dbReference>
<dbReference type="EMBL" id="KL142400">
    <property type="protein sequence ID" value="KDR69739.1"/>
    <property type="molecule type" value="Genomic_DNA"/>
</dbReference>
<evidence type="ECO:0000313" key="3">
    <source>
        <dbReference type="EMBL" id="KDR69739.1"/>
    </source>
</evidence>
<dbReference type="OrthoDB" id="2322499at2759"/>
<name>A0A067SPW0_GALM3</name>
<dbReference type="InterPro" id="IPR001810">
    <property type="entry name" value="F-box_dom"/>
</dbReference>
<dbReference type="SMART" id="SM00256">
    <property type="entry name" value="FBOX"/>
    <property type="match status" value="1"/>
</dbReference>
<dbReference type="InterPro" id="IPR036047">
    <property type="entry name" value="F-box-like_dom_sf"/>
</dbReference>
<feature type="domain" description="F-box" evidence="2">
    <location>
        <begin position="91"/>
        <end position="140"/>
    </location>
</feature>
<feature type="region of interest" description="Disordered" evidence="1">
    <location>
        <begin position="450"/>
        <end position="475"/>
    </location>
</feature>
<dbReference type="Pfam" id="PF00646">
    <property type="entry name" value="F-box"/>
    <property type="match status" value="1"/>
</dbReference>
<feature type="compositionally biased region" description="Basic and acidic residues" evidence="1">
    <location>
        <begin position="450"/>
        <end position="462"/>
    </location>
</feature>
<dbReference type="AlphaFoldDB" id="A0A067SPW0"/>
<evidence type="ECO:0000313" key="4">
    <source>
        <dbReference type="Proteomes" id="UP000027222"/>
    </source>
</evidence>
<evidence type="ECO:0000259" key="2">
    <source>
        <dbReference type="PROSITE" id="PS50181"/>
    </source>
</evidence>
<reference evidence="4" key="1">
    <citation type="journal article" date="2014" name="Proc. Natl. Acad. Sci. U.S.A.">
        <title>Extensive sampling of basidiomycete genomes demonstrates inadequacy of the white-rot/brown-rot paradigm for wood decay fungi.</title>
        <authorList>
            <person name="Riley R."/>
            <person name="Salamov A.A."/>
            <person name="Brown D.W."/>
            <person name="Nagy L.G."/>
            <person name="Floudas D."/>
            <person name="Held B.W."/>
            <person name="Levasseur A."/>
            <person name="Lombard V."/>
            <person name="Morin E."/>
            <person name="Otillar R."/>
            <person name="Lindquist E.A."/>
            <person name="Sun H."/>
            <person name="LaButti K.M."/>
            <person name="Schmutz J."/>
            <person name="Jabbour D."/>
            <person name="Luo H."/>
            <person name="Baker S.E."/>
            <person name="Pisabarro A.G."/>
            <person name="Walton J.D."/>
            <person name="Blanchette R.A."/>
            <person name="Henrissat B."/>
            <person name="Martin F."/>
            <person name="Cullen D."/>
            <person name="Hibbett D.S."/>
            <person name="Grigoriev I.V."/>
        </authorList>
    </citation>
    <scope>NUCLEOTIDE SEQUENCE [LARGE SCALE GENOMIC DNA]</scope>
    <source>
        <strain evidence="4">CBS 339.88</strain>
    </source>
</reference>
<protein>
    <recommendedName>
        <fullName evidence="2">F-box domain-containing protein</fullName>
    </recommendedName>
</protein>
<dbReference type="PROSITE" id="PS50181">
    <property type="entry name" value="FBOX"/>
    <property type="match status" value="1"/>
</dbReference>
<proteinExistence type="predicted"/>